<dbReference type="GO" id="GO:0016020">
    <property type="term" value="C:membrane"/>
    <property type="evidence" value="ECO:0000318"/>
    <property type="project" value="GO_Central"/>
</dbReference>
<dbReference type="OMA" id="RHREISI"/>
<name>A0A8I6Y930_HORVV</name>
<keyword evidence="1" id="KW-0812">Transmembrane</keyword>
<dbReference type="Pfam" id="PF13962">
    <property type="entry name" value="PGG"/>
    <property type="match status" value="1"/>
</dbReference>
<feature type="transmembrane region" description="Helical" evidence="1">
    <location>
        <begin position="154"/>
        <end position="177"/>
    </location>
</feature>
<dbReference type="PANTHER" id="PTHR24177:SF430">
    <property type="entry name" value="OS06G0295000 PROTEIN"/>
    <property type="match status" value="1"/>
</dbReference>
<feature type="transmembrane region" description="Helical" evidence="1">
    <location>
        <begin position="189"/>
        <end position="207"/>
    </location>
</feature>
<feature type="domain" description="PGG" evidence="2">
    <location>
        <begin position="100"/>
        <end position="211"/>
    </location>
</feature>
<keyword evidence="4" id="KW-1185">Reference proteome</keyword>
<evidence type="ECO:0000259" key="2">
    <source>
        <dbReference type="Pfam" id="PF13962"/>
    </source>
</evidence>
<dbReference type="AlphaFoldDB" id="A0A8I6Y930"/>
<evidence type="ECO:0000313" key="3">
    <source>
        <dbReference type="EnsemblPlants" id="HORVU.MOREX.r3.6HG0630210.1.CDS1"/>
    </source>
</evidence>
<reference evidence="4" key="1">
    <citation type="journal article" date="2012" name="Nature">
        <title>A physical, genetic and functional sequence assembly of the barley genome.</title>
        <authorList>
            <consortium name="The International Barley Genome Sequencing Consortium"/>
            <person name="Mayer K.F."/>
            <person name="Waugh R."/>
            <person name="Brown J.W."/>
            <person name="Schulman A."/>
            <person name="Langridge P."/>
            <person name="Platzer M."/>
            <person name="Fincher G.B."/>
            <person name="Muehlbauer G.J."/>
            <person name="Sato K."/>
            <person name="Close T.J."/>
            <person name="Wise R.P."/>
            <person name="Stein N."/>
        </authorList>
    </citation>
    <scope>NUCLEOTIDE SEQUENCE [LARGE SCALE GENOMIC DNA]</scope>
    <source>
        <strain evidence="4">cv. Morex</strain>
    </source>
</reference>
<feature type="transmembrane region" description="Helical" evidence="1">
    <location>
        <begin position="219"/>
        <end position="241"/>
    </location>
</feature>
<keyword evidence="1" id="KW-0472">Membrane</keyword>
<dbReference type="InterPro" id="IPR026961">
    <property type="entry name" value="PGG_dom"/>
</dbReference>
<sequence length="248" mass="27140">MSEEADSVAISRGEDARLEDSGEAILLGDSVRPREKAITIDHGPHKSIDELLKVIKGANGMPVLFVPTIDGRLVAVAVDGLQNMLPANRDKNGSGENTDQDFRAWLLFLTSLVATVTFTAGLTPPGGFWAADDKANGYVAGTSVMRDKFNYRYRMFQCSNTLAFFSSLTIIGMLAKSINVKEDRSTSKILIRLLVGFCFLCLGTSYITGTWDSLAKGGVFAIFLFVSVFFYMAVPWVWGFLTKKQHGS</sequence>
<dbReference type="Proteomes" id="UP000011116">
    <property type="component" value="Chromosome 6H"/>
</dbReference>
<protein>
    <recommendedName>
        <fullName evidence="2">PGG domain-containing protein</fullName>
    </recommendedName>
</protein>
<dbReference type="Gramene" id="HORVU.MOREX.r2.6HG0523200.1">
    <property type="protein sequence ID" value="HORVU.MOREX.r2.6HG0523200.1.CDS.1"/>
    <property type="gene ID" value="HORVU.MOREX.r2.6HG0523200"/>
</dbReference>
<dbReference type="PANTHER" id="PTHR24177">
    <property type="entry name" value="CASKIN"/>
    <property type="match status" value="1"/>
</dbReference>
<organism evidence="3 4">
    <name type="scientific">Hordeum vulgare subsp. vulgare</name>
    <name type="common">Domesticated barley</name>
    <dbReference type="NCBI Taxonomy" id="112509"/>
    <lineage>
        <taxon>Eukaryota</taxon>
        <taxon>Viridiplantae</taxon>
        <taxon>Streptophyta</taxon>
        <taxon>Embryophyta</taxon>
        <taxon>Tracheophyta</taxon>
        <taxon>Spermatophyta</taxon>
        <taxon>Magnoliopsida</taxon>
        <taxon>Liliopsida</taxon>
        <taxon>Poales</taxon>
        <taxon>Poaceae</taxon>
        <taxon>BOP clade</taxon>
        <taxon>Pooideae</taxon>
        <taxon>Triticodae</taxon>
        <taxon>Triticeae</taxon>
        <taxon>Hordeinae</taxon>
        <taxon>Hordeum</taxon>
    </lineage>
</organism>
<proteinExistence type="predicted"/>
<reference evidence="3" key="3">
    <citation type="submission" date="2022-01" db="UniProtKB">
        <authorList>
            <consortium name="EnsemblPlants"/>
        </authorList>
    </citation>
    <scope>IDENTIFICATION</scope>
    <source>
        <strain evidence="3">subsp. vulgare</strain>
    </source>
</reference>
<reference evidence="3" key="2">
    <citation type="submission" date="2020-10" db="EMBL/GenBank/DDBJ databases">
        <authorList>
            <person name="Scholz U."/>
            <person name="Mascher M."/>
            <person name="Fiebig A."/>
        </authorList>
    </citation>
    <scope>NUCLEOTIDE SEQUENCE [LARGE SCALE GENOMIC DNA]</scope>
    <source>
        <strain evidence="3">cv. Morex</strain>
    </source>
</reference>
<feature type="transmembrane region" description="Helical" evidence="1">
    <location>
        <begin position="104"/>
        <end position="123"/>
    </location>
</feature>
<dbReference type="EnsemblPlants" id="HORVU.MOREX.r3.6HG0630210.1">
    <property type="protein sequence ID" value="HORVU.MOREX.r3.6HG0630210.1.CDS1"/>
    <property type="gene ID" value="HORVU.MOREX.r3.6HG0630210"/>
</dbReference>
<accession>A0A8I6Y930</accession>
<dbReference type="Gramene" id="HORVU.MOREX.r3.6HG0630210.1">
    <property type="protein sequence ID" value="HORVU.MOREX.r3.6HG0630210.1.CDS1"/>
    <property type="gene ID" value="HORVU.MOREX.r3.6HG0630210"/>
</dbReference>
<evidence type="ECO:0000313" key="4">
    <source>
        <dbReference type="Proteomes" id="UP000011116"/>
    </source>
</evidence>
<evidence type="ECO:0000256" key="1">
    <source>
        <dbReference type="SAM" id="Phobius"/>
    </source>
</evidence>
<keyword evidence="1" id="KW-1133">Transmembrane helix</keyword>